<feature type="compositionally biased region" description="Basic and acidic residues" evidence="1">
    <location>
        <begin position="575"/>
        <end position="591"/>
    </location>
</feature>
<feature type="compositionally biased region" description="Low complexity" evidence="1">
    <location>
        <begin position="564"/>
        <end position="574"/>
    </location>
</feature>
<dbReference type="GeneID" id="54629651"/>
<dbReference type="KEGG" id="spao:SPAR_D04040"/>
<dbReference type="FunFam" id="2.60.200.20:FF:000067">
    <property type="entry name" value="Vacuolar sorting protein"/>
    <property type="match status" value="1"/>
</dbReference>
<sequence length="635" mass="70627">MKVNRNPDPTDSHQSHQLEIRRKEDKCKIISMAELEKRRRPPPQLQHSPYVRDQSNSPGMTKTPETSPPKRPMGRARSNSRSSGSRSNADIDQYTIPTDLDSLPTASPPPSVHQASQQQQLSPILVNKTCSPFGNQSQNQSNNSIDPVSAEQVTNPKEAVSPPALDELSKFQNGSTETLFRTGSSRKKHTHIIILKSLNATFETKFLVVPFKPDGLKLGRPVTNSINKNNSASKRDLFSQQVRPDNGNFDSRVLSRNHACLSCDPTTGKIYIRDLKSSNGTFVNGVKIDQNDVELKVGDTVDLGTDIDSKFEHRKISAYVEEISVIPLMNTVSDPTNLVTKKQEFTNKNNGNSTNINEMKLDRGHHTQHIPIRSHLSDNYTEVGVTSATTAQRAAFEAAMFGDVNNLELDDDILGPETEVLSGIFINNSAGTSINLINMIKTLTTELSLERQELQKLHSMQNFMQNYTVNLDFINKHMIDMNEKHLLKLSTALQKTLSENNDALLKESEDQLKEIKQQNNKIKSACSSKEKQNYETLQGLESELRDLNFQIEEERGKNSALTQSNSNNSINNDNIAREKQDGSGEKEKDSEDTLVSTEELGVVEGKKPRVGKGILFGIVAISFGLVATAVKQLPQ</sequence>
<evidence type="ECO:0000313" key="3">
    <source>
        <dbReference type="RefSeq" id="XP_033765437.1"/>
    </source>
</evidence>
<feature type="compositionally biased region" description="Polar residues" evidence="1">
    <location>
        <begin position="53"/>
        <end position="65"/>
    </location>
</feature>
<proteinExistence type="predicted"/>
<dbReference type="InterPro" id="IPR051176">
    <property type="entry name" value="Cent_Immune-Sig_Mod"/>
</dbReference>
<dbReference type="CDD" id="cd22695">
    <property type="entry name" value="FHA_VPS64-like"/>
    <property type="match status" value="1"/>
</dbReference>
<feature type="region of interest" description="Disordered" evidence="1">
    <location>
        <begin position="556"/>
        <end position="596"/>
    </location>
</feature>
<accession>A0A8B8UNU5</accession>
<reference evidence="3" key="2">
    <citation type="submission" date="2020-01" db="EMBL/GenBank/DDBJ databases">
        <title>Population-level Yeast Reference Genomes.</title>
        <authorList>
            <person name="Yue J.-X."/>
        </authorList>
    </citation>
    <scope>NUCLEOTIDE SEQUENCE</scope>
    <source>
        <strain evidence="3">CBS432</strain>
    </source>
</reference>
<feature type="compositionally biased region" description="Basic and acidic residues" evidence="1">
    <location>
        <begin position="8"/>
        <end position="28"/>
    </location>
</feature>
<gene>
    <name evidence="3" type="primary">VPS64</name>
    <name evidence="3" type="ORF">SPAR_D04040</name>
</gene>
<feature type="compositionally biased region" description="Polar residues" evidence="1">
    <location>
        <begin position="113"/>
        <end position="134"/>
    </location>
</feature>
<dbReference type="OrthoDB" id="687730at2759"/>
<organism evidence="3">
    <name type="scientific">Saccharomyces paradoxus</name>
    <name type="common">Yeast</name>
    <name type="synonym">Saccharomyces douglasii</name>
    <dbReference type="NCBI Taxonomy" id="27291"/>
    <lineage>
        <taxon>Eukaryota</taxon>
        <taxon>Fungi</taxon>
        <taxon>Dikarya</taxon>
        <taxon>Ascomycota</taxon>
        <taxon>Saccharomycotina</taxon>
        <taxon>Saccharomycetes</taxon>
        <taxon>Saccharomycetales</taxon>
        <taxon>Saccharomycetaceae</taxon>
        <taxon>Saccharomyces</taxon>
    </lineage>
</organism>
<dbReference type="PROSITE" id="PS50006">
    <property type="entry name" value="FHA_DOMAIN"/>
    <property type="match status" value="1"/>
</dbReference>
<dbReference type="Pfam" id="PF00498">
    <property type="entry name" value="FHA"/>
    <property type="match status" value="1"/>
</dbReference>
<reference evidence="3" key="3">
    <citation type="submission" date="2025-07" db="EMBL/GenBank/DDBJ databases">
        <authorList>
            <consortium name="NCBI Genome Project"/>
        </authorList>
    </citation>
    <scope>NUCLEOTIDE SEQUENCE</scope>
    <source>
        <strain evidence="3">CBS432</strain>
    </source>
</reference>
<reference evidence="3" key="1">
    <citation type="journal article" date="2017" name="Nat. Genet.">
        <title>Contrasting evolutionary genome dynamics between domesticated and wild yeasts.</title>
        <authorList>
            <person name="Yue J.X."/>
            <person name="Li J."/>
            <person name="Aigrain L."/>
            <person name="Hallin J."/>
            <person name="Persson K."/>
            <person name="Oliver K."/>
            <person name="Bergstrom A."/>
            <person name="Coupland P."/>
            <person name="Warringer J."/>
            <person name="Lagomarsino M.C."/>
            <person name="Fischer G."/>
            <person name="Durbin R."/>
            <person name="Liti G."/>
        </authorList>
    </citation>
    <scope>NUCLEOTIDE SEQUENCE</scope>
    <source>
        <strain evidence="3">CBS432</strain>
    </source>
</reference>
<dbReference type="InterPro" id="IPR000253">
    <property type="entry name" value="FHA_dom"/>
</dbReference>
<name>A0A8B8UNU5_SACPA</name>
<dbReference type="AlphaFoldDB" id="A0A8B8UNU5"/>
<reference evidence="3" key="4">
    <citation type="submission" date="2025-08" db="UniProtKB">
        <authorList>
            <consortium name="RefSeq"/>
        </authorList>
    </citation>
    <scope>IDENTIFICATION</scope>
    <source>
        <strain evidence="3">CBS432</strain>
    </source>
</reference>
<dbReference type="Gene3D" id="2.60.200.20">
    <property type="match status" value="1"/>
</dbReference>
<protein>
    <submittedName>
        <fullName evidence="3">Vps64p</fullName>
    </submittedName>
</protein>
<dbReference type="InterPro" id="IPR008984">
    <property type="entry name" value="SMAD_FHA_dom_sf"/>
</dbReference>
<feature type="compositionally biased region" description="Low complexity" evidence="1">
    <location>
        <begin position="135"/>
        <end position="144"/>
    </location>
</feature>
<evidence type="ECO:0000256" key="1">
    <source>
        <dbReference type="SAM" id="MobiDB-lite"/>
    </source>
</evidence>
<feature type="region of interest" description="Disordered" evidence="1">
    <location>
        <begin position="1"/>
        <end position="172"/>
    </location>
</feature>
<dbReference type="RefSeq" id="XP_033765437.1">
    <property type="nucleotide sequence ID" value="XM_033909546.1"/>
</dbReference>
<dbReference type="PANTHER" id="PTHR15715:SF37">
    <property type="entry name" value="LD47843P"/>
    <property type="match status" value="1"/>
</dbReference>
<dbReference type="SMART" id="SM00240">
    <property type="entry name" value="FHA"/>
    <property type="match status" value="1"/>
</dbReference>
<dbReference type="SUPFAM" id="SSF49879">
    <property type="entry name" value="SMAD/FHA domain"/>
    <property type="match status" value="1"/>
</dbReference>
<dbReference type="VEuPathDB" id="FungiDB:SPAR_D04040"/>
<feature type="domain" description="FHA" evidence="2">
    <location>
        <begin position="216"/>
        <end position="288"/>
    </location>
</feature>
<dbReference type="GO" id="GO:0005737">
    <property type="term" value="C:cytoplasm"/>
    <property type="evidence" value="ECO:0007669"/>
    <property type="project" value="TreeGrafter"/>
</dbReference>
<dbReference type="PANTHER" id="PTHR15715">
    <property type="entry name" value="CENTROSOMAL PROTEIN OF 170 KDA"/>
    <property type="match status" value="1"/>
</dbReference>
<feature type="compositionally biased region" description="Low complexity" evidence="1">
    <location>
        <begin position="75"/>
        <end position="88"/>
    </location>
</feature>
<evidence type="ECO:0000259" key="2">
    <source>
        <dbReference type="PROSITE" id="PS50006"/>
    </source>
</evidence>